<dbReference type="PANTHER" id="PTHR39210:SF1">
    <property type="entry name" value="HEPARIN-SULFATE LYASE"/>
    <property type="match status" value="1"/>
</dbReference>
<evidence type="ECO:0000313" key="8">
    <source>
        <dbReference type="Proteomes" id="UP000265926"/>
    </source>
</evidence>
<evidence type="ECO:0000259" key="5">
    <source>
        <dbReference type="Pfam" id="PF07940"/>
    </source>
</evidence>
<dbReference type="Proteomes" id="UP000265926">
    <property type="component" value="Unassembled WGS sequence"/>
</dbReference>
<keyword evidence="8" id="KW-1185">Reference proteome</keyword>
<accession>A0A399SZW7</accession>
<keyword evidence="2" id="KW-0732">Signal</keyword>
<dbReference type="Pfam" id="PF07940">
    <property type="entry name" value="Hepar_II_III_C"/>
    <property type="match status" value="1"/>
</dbReference>
<sequence>MSEILKILLHNKLNLTFWGKVFRIIVFKIKSPSLRRKALKGDTRCYSQHQSLNTFLSVIDIQHSIEESVVDYHIKMYLRHRYDLLGSGWVKHTYCSQPLGVEGIKYNENIKIEDFDKAGNWLSKILAPAHLEESKRIWALTDEGYEPIDWQKDFKSGARYGNNIWYKDCRKVVNKKGVDVKVPWELSRMQHLAQLAAFSIFKNKEVRSKIIREFRNQFLDFSATNPPQMGVCWNCTMDVAVRASNLLIAYDILKQVDDENILDDAFGALFVQSMYEHGKHIVNNIEYAFIPSNHFLSNVVGLLYISAYLPGSEETDTWLAFSLQEVIARMKQQFSDDGTNFESSTAYHRISTEMMLYATALIVSLPENRKKALAKYDHKRWTKNPVLKARKFQEWNSESGKILPDWFVKRLYQAGRFVFDITKPTNEVPQIGDNDSGRFLKLSPVGKFVPNKEVEKKYANLNGYNELISNYAEEDEDFWDENALNHSSLLAAMSGLFDDSDFDRSNDLWLEKSLVQSLSNGEKFRISGTNSIVSSLSASTENLEYKSEWVYTASLNSRDKLTDKLQFIAYSDFGVYIFKSTRVYLSILGVTNSSNQPFAHFHDDKLSFELTIDGKDIVVDPGSYLYTPLPDIYKAFKSSKAHHSIIVESRKQGLIHNLSRKNRYPKIDIVGLDVNSICLQVKMKDIIKQRRFTIEENRVVIESSCNRAFLDNTGKVKEYSNGYGKLLNNVL</sequence>
<dbReference type="EMBL" id="QWGR01000002">
    <property type="protein sequence ID" value="RIJ49710.1"/>
    <property type="molecule type" value="Genomic_DNA"/>
</dbReference>
<feature type="domain" description="Heparinase II/III-like C-terminal" evidence="5">
    <location>
        <begin position="568"/>
        <end position="663"/>
    </location>
</feature>
<dbReference type="InterPro" id="IPR031680">
    <property type="entry name" value="Hepar_II_III_N"/>
</dbReference>
<reference evidence="7 8" key="1">
    <citation type="submission" date="2018-08" db="EMBL/GenBank/DDBJ databases">
        <title>Pallidiluteibacterium maritimus gen. nov., sp. nov., isolated from coastal sediment.</title>
        <authorList>
            <person name="Zhou L.Y."/>
        </authorList>
    </citation>
    <scope>NUCLEOTIDE SEQUENCE [LARGE SCALE GENOMIC DNA]</scope>
    <source>
        <strain evidence="7 8">XSD2</strain>
    </source>
</reference>
<comment type="subcellular location">
    <subcellularLocation>
        <location evidence="1">Periplasm</location>
    </subcellularLocation>
</comment>
<keyword evidence="3" id="KW-0574">Periplasm</keyword>
<dbReference type="InterPro" id="IPR008929">
    <property type="entry name" value="Chondroitin_lyas"/>
</dbReference>
<dbReference type="InterPro" id="IPR012480">
    <property type="entry name" value="Hepar_II_III_C"/>
</dbReference>
<evidence type="ECO:0000256" key="2">
    <source>
        <dbReference type="ARBA" id="ARBA00022729"/>
    </source>
</evidence>
<evidence type="ECO:0000256" key="4">
    <source>
        <dbReference type="ARBA" id="ARBA00023239"/>
    </source>
</evidence>
<dbReference type="GO" id="GO:0042597">
    <property type="term" value="C:periplasmic space"/>
    <property type="evidence" value="ECO:0007669"/>
    <property type="project" value="UniProtKB-SubCell"/>
</dbReference>
<comment type="caution">
    <text evidence="7">The sequence shown here is derived from an EMBL/GenBank/DDBJ whole genome shotgun (WGS) entry which is preliminary data.</text>
</comment>
<dbReference type="PANTHER" id="PTHR39210">
    <property type="entry name" value="HEPARIN-SULFATE LYASE"/>
    <property type="match status" value="1"/>
</dbReference>
<protein>
    <submittedName>
        <fullName evidence="7">Uncharacterized protein</fullName>
    </submittedName>
</protein>
<dbReference type="Gene3D" id="1.50.10.100">
    <property type="entry name" value="Chondroitin AC/alginate lyase"/>
    <property type="match status" value="1"/>
</dbReference>
<evidence type="ECO:0000313" key="7">
    <source>
        <dbReference type="EMBL" id="RIJ49710.1"/>
    </source>
</evidence>
<gene>
    <name evidence="7" type="ORF">D1614_02925</name>
</gene>
<keyword evidence="4" id="KW-0456">Lyase</keyword>
<evidence type="ECO:0000256" key="3">
    <source>
        <dbReference type="ARBA" id="ARBA00022764"/>
    </source>
</evidence>
<dbReference type="SUPFAM" id="SSF48230">
    <property type="entry name" value="Chondroitin AC/alginate lyase"/>
    <property type="match status" value="1"/>
</dbReference>
<name>A0A399SZW7_9BACT</name>
<dbReference type="Pfam" id="PF16889">
    <property type="entry name" value="Hepar_II_III_N"/>
    <property type="match status" value="1"/>
</dbReference>
<organism evidence="7 8">
    <name type="scientific">Maribellus luteus</name>
    <dbReference type="NCBI Taxonomy" id="2305463"/>
    <lineage>
        <taxon>Bacteria</taxon>
        <taxon>Pseudomonadati</taxon>
        <taxon>Bacteroidota</taxon>
        <taxon>Bacteroidia</taxon>
        <taxon>Marinilabiliales</taxon>
        <taxon>Prolixibacteraceae</taxon>
        <taxon>Maribellus</taxon>
    </lineage>
</organism>
<evidence type="ECO:0000256" key="1">
    <source>
        <dbReference type="ARBA" id="ARBA00004418"/>
    </source>
</evidence>
<dbReference type="Gene3D" id="2.70.98.70">
    <property type="match status" value="1"/>
</dbReference>
<feature type="domain" description="Heparin-sulfate lyase N-terminal" evidence="6">
    <location>
        <begin position="152"/>
        <end position="359"/>
    </location>
</feature>
<evidence type="ECO:0000259" key="6">
    <source>
        <dbReference type="Pfam" id="PF16889"/>
    </source>
</evidence>
<proteinExistence type="predicted"/>
<dbReference type="AlphaFoldDB" id="A0A399SZW7"/>
<dbReference type="GO" id="GO:0016829">
    <property type="term" value="F:lyase activity"/>
    <property type="evidence" value="ECO:0007669"/>
    <property type="project" value="UniProtKB-KW"/>
</dbReference>